<feature type="transmembrane region" description="Helical" evidence="5">
    <location>
        <begin position="51"/>
        <end position="74"/>
    </location>
</feature>
<dbReference type="InterPro" id="IPR020846">
    <property type="entry name" value="MFS_dom"/>
</dbReference>
<dbReference type="Gene3D" id="1.20.1250.20">
    <property type="entry name" value="MFS general substrate transporter like domains"/>
    <property type="match status" value="1"/>
</dbReference>
<feature type="transmembrane region" description="Helical" evidence="5">
    <location>
        <begin position="109"/>
        <end position="131"/>
    </location>
</feature>
<evidence type="ECO:0000256" key="2">
    <source>
        <dbReference type="ARBA" id="ARBA00022692"/>
    </source>
</evidence>
<dbReference type="InterPro" id="IPR036259">
    <property type="entry name" value="MFS_trans_sf"/>
</dbReference>
<dbReference type="PANTHER" id="PTHR23523:SF2">
    <property type="entry name" value="2-NITROIMIDAZOLE TRANSPORTER"/>
    <property type="match status" value="1"/>
</dbReference>
<feature type="transmembrane region" description="Helical" evidence="5">
    <location>
        <begin position="285"/>
        <end position="304"/>
    </location>
</feature>
<keyword evidence="2 5" id="KW-0812">Transmembrane</keyword>
<dbReference type="EMBL" id="JBBEGM010000001">
    <property type="protein sequence ID" value="MEJ2860337.1"/>
    <property type="molecule type" value="Genomic_DNA"/>
</dbReference>
<feature type="transmembrane region" description="Helical" evidence="5">
    <location>
        <begin position="257"/>
        <end position="278"/>
    </location>
</feature>
<evidence type="ECO:0000256" key="5">
    <source>
        <dbReference type="SAM" id="Phobius"/>
    </source>
</evidence>
<feature type="transmembrane region" description="Helical" evidence="5">
    <location>
        <begin position="373"/>
        <end position="394"/>
    </location>
</feature>
<comment type="caution">
    <text evidence="7">The sequence shown here is derived from an EMBL/GenBank/DDBJ whole genome shotgun (WGS) entry which is preliminary data.</text>
</comment>
<evidence type="ECO:0000313" key="8">
    <source>
        <dbReference type="Proteomes" id="UP001369736"/>
    </source>
</evidence>
<feature type="transmembrane region" description="Helical" evidence="5">
    <location>
        <begin position="310"/>
        <end position="332"/>
    </location>
</feature>
<reference evidence="7 8" key="1">
    <citation type="submission" date="2024-03" db="EMBL/GenBank/DDBJ databases">
        <title>Actinomycetospora sp. OC33-EN07, a novel actinomycete isolated from wild orchid (Aerides multiflora).</title>
        <authorList>
            <person name="Suriyachadkun C."/>
        </authorList>
    </citation>
    <scope>NUCLEOTIDE SEQUENCE [LARGE SCALE GENOMIC DNA]</scope>
    <source>
        <strain evidence="7 8">OC33-EN07</strain>
    </source>
</reference>
<proteinExistence type="predicted"/>
<accession>A0ABU8M005</accession>
<evidence type="ECO:0000256" key="3">
    <source>
        <dbReference type="ARBA" id="ARBA00022989"/>
    </source>
</evidence>
<dbReference type="Proteomes" id="UP001369736">
    <property type="component" value="Unassembled WGS sequence"/>
</dbReference>
<dbReference type="CDD" id="cd17339">
    <property type="entry name" value="MFS_NIMT_CynX_like"/>
    <property type="match status" value="1"/>
</dbReference>
<evidence type="ECO:0000256" key="4">
    <source>
        <dbReference type="ARBA" id="ARBA00023136"/>
    </source>
</evidence>
<sequence>MSAPADTTGATAVRRGGLVAAFAVLLLAANLRPPVVGVAPLVDQAREALGVSSGVAGLLTSLPVLCFGLLAPVAPRLARRWGLERLLVAALVVLAVGIALRLVSALAVILVGSILVGTAIAIGNVSLPTLVKRDFPHRTGAMTGAYSMVLTGGGAVAAAVTVPLQRVTGLDWSDTLGLWGLLTLVTLVVWLPRARRRTVPPPPAREGQTLRSALLRDPLAWQVTMFMGLQSLQFYAMSAWIPTIFVDAGRTPAEGGLLLSLAGFVGLVFSATAPSFAMRRPSQSAVVVTTTLFYVVGYVGLLVAPGSLAALWMVVLGIAQGSNIALGLLLITLRSPDTEHTAELSAMAQGIGYTLAALGPFALGALHDASGGWTVPIAVMLVLVVPLVIVGWGAGRDRHVLSPAPTAEPERSRPGR</sequence>
<feature type="transmembrane region" description="Helical" evidence="5">
    <location>
        <begin position="12"/>
        <end position="31"/>
    </location>
</feature>
<comment type="subcellular location">
    <subcellularLocation>
        <location evidence="1">Cell membrane</location>
        <topology evidence="1">Multi-pass membrane protein</topology>
    </subcellularLocation>
</comment>
<protein>
    <submittedName>
        <fullName evidence="7">MFS transporter</fullName>
    </submittedName>
</protein>
<name>A0ABU8M005_9PSEU</name>
<feature type="transmembrane region" description="Helical" evidence="5">
    <location>
        <begin position="176"/>
        <end position="192"/>
    </location>
</feature>
<feature type="transmembrane region" description="Helical" evidence="5">
    <location>
        <begin position="219"/>
        <end position="237"/>
    </location>
</feature>
<feature type="transmembrane region" description="Helical" evidence="5">
    <location>
        <begin position="86"/>
        <end position="103"/>
    </location>
</feature>
<evidence type="ECO:0000259" key="6">
    <source>
        <dbReference type="PROSITE" id="PS50850"/>
    </source>
</evidence>
<dbReference type="InterPro" id="IPR011701">
    <property type="entry name" value="MFS"/>
</dbReference>
<organism evidence="7 8">
    <name type="scientific">Actinomycetospora flava</name>
    <dbReference type="NCBI Taxonomy" id="3129232"/>
    <lineage>
        <taxon>Bacteria</taxon>
        <taxon>Bacillati</taxon>
        <taxon>Actinomycetota</taxon>
        <taxon>Actinomycetes</taxon>
        <taxon>Pseudonocardiales</taxon>
        <taxon>Pseudonocardiaceae</taxon>
        <taxon>Actinomycetospora</taxon>
    </lineage>
</organism>
<evidence type="ECO:0000313" key="7">
    <source>
        <dbReference type="EMBL" id="MEJ2860337.1"/>
    </source>
</evidence>
<evidence type="ECO:0000256" key="1">
    <source>
        <dbReference type="ARBA" id="ARBA00004651"/>
    </source>
</evidence>
<keyword evidence="3 5" id="KW-1133">Transmembrane helix</keyword>
<dbReference type="RefSeq" id="WP_337699779.1">
    <property type="nucleotide sequence ID" value="NZ_JBBEGM010000001.1"/>
</dbReference>
<dbReference type="SUPFAM" id="SSF103473">
    <property type="entry name" value="MFS general substrate transporter"/>
    <property type="match status" value="1"/>
</dbReference>
<dbReference type="PROSITE" id="PS50850">
    <property type="entry name" value="MFS"/>
    <property type="match status" value="1"/>
</dbReference>
<dbReference type="InterPro" id="IPR052524">
    <property type="entry name" value="MFS_Cyanate_Porter"/>
</dbReference>
<gene>
    <name evidence="7" type="ORF">WCD58_04170</name>
</gene>
<feature type="transmembrane region" description="Helical" evidence="5">
    <location>
        <begin position="143"/>
        <end position="164"/>
    </location>
</feature>
<keyword evidence="4 5" id="KW-0472">Membrane</keyword>
<dbReference type="PANTHER" id="PTHR23523">
    <property type="match status" value="1"/>
</dbReference>
<dbReference type="Pfam" id="PF07690">
    <property type="entry name" value="MFS_1"/>
    <property type="match status" value="1"/>
</dbReference>
<feature type="transmembrane region" description="Helical" evidence="5">
    <location>
        <begin position="344"/>
        <end position="367"/>
    </location>
</feature>
<keyword evidence="8" id="KW-1185">Reference proteome</keyword>
<feature type="domain" description="Major facilitator superfamily (MFS) profile" evidence="6">
    <location>
        <begin position="9"/>
        <end position="398"/>
    </location>
</feature>